<dbReference type="Proteomes" id="UP000271974">
    <property type="component" value="Unassembled WGS sequence"/>
</dbReference>
<accession>A0A3S1BCL2</accession>
<keyword evidence="2" id="KW-1185">Reference proteome</keyword>
<organism evidence="1 2">
    <name type="scientific">Elysia chlorotica</name>
    <name type="common">Eastern emerald elysia</name>
    <name type="synonym">Sea slug</name>
    <dbReference type="NCBI Taxonomy" id="188477"/>
    <lineage>
        <taxon>Eukaryota</taxon>
        <taxon>Metazoa</taxon>
        <taxon>Spiralia</taxon>
        <taxon>Lophotrochozoa</taxon>
        <taxon>Mollusca</taxon>
        <taxon>Gastropoda</taxon>
        <taxon>Heterobranchia</taxon>
        <taxon>Euthyneura</taxon>
        <taxon>Panpulmonata</taxon>
        <taxon>Sacoglossa</taxon>
        <taxon>Placobranchoidea</taxon>
        <taxon>Plakobranchidae</taxon>
        <taxon>Elysia</taxon>
    </lineage>
</organism>
<sequence length="108" mass="12458">MHRYFPPSHLAFCVFGYICHTPQTASHDAFTNGHPPIFHTAFTPLCIHYSMTTRFPPSIDYGDSPYSTRCPPWCYSPYSILYPAWSDSPYSTFYPPDYQQSPVKPQPQ</sequence>
<evidence type="ECO:0000313" key="2">
    <source>
        <dbReference type="Proteomes" id="UP000271974"/>
    </source>
</evidence>
<name>A0A3S1BCL2_ELYCH</name>
<reference evidence="1 2" key="1">
    <citation type="submission" date="2019-01" db="EMBL/GenBank/DDBJ databases">
        <title>A draft genome assembly of the solar-powered sea slug Elysia chlorotica.</title>
        <authorList>
            <person name="Cai H."/>
            <person name="Li Q."/>
            <person name="Fang X."/>
            <person name="Li J."/>
            <person name="Curtis N.E."/>
            <person name="Altenburger A."/>
            <person name="Shibata T."/>
            <person name="Feng M."/>
            <person name="Maeda T."/>
            <person name="Schwartz J.A."/>
            <person name="Shigenobu S."/>
            <person name="Lundholm N."/>
            <person name="Nishiyama T."/>
            <person name="Yang H."/>
            <person name="Hasebe M."/>
            <person name="Li S."/>
            <person name="Pierce S.K."/>
            <person name="Wang J."/>
        </authorList>
    </citation>
    <scope>NUCLEOTIDE SEQUENCE [LARGE SCALE GENOMIC DNA]</scope>
    <source>
        <strain evidence="1">EC2010</strain>
        <tissue evidence="1">Whole organism of an adult</tissue>
    </source>
</reference>
<comment type="caution">
    <text evidence="1">The sequence shown here is derived from an EMBL/GenBank/DDBJ whole genome shotgun (WGS) entry which is preliminary data.</text>
</comment>
<gene>
    <name evidence="1" type="ORF">EGW08_011384</name>
</gene>
<dbReference type="EMBL" id="RQTK01000369">
    <property type="protein sequence ID" value="RUS80865.1"/>
    <property type="molecule type" value="Genomic_DNA"/>
</dbReference>
<dbReference type="AlphaFoldDB" id="A0A3S1BCL2"/>
<proteinExistence type="predicted"/>
<evidence type="ECO:0000313" key="1">
    <source>
        <dbReference type="EMBL" id="RUS80865.1"/>
    </source>
</evidence>
<protein>
    <submittedName>
        <fullName evidence="1">Uncharacterized protein</fullName>
    </submittedName>
</protein>